<evidence type="ECO:0000313" key="1">
    <source>
        <dbReference type="EMBL" id="KAJ8682882.1"/>
    </source>
</evidence>
<sequence length="1024" mass="115904">MSAKIEKTLRLQRDRREERKKKIKLESGSNSHVAQKSNIKTVASGELQETDTRPESLNQSLSVVENEFKIEDMKLLAIESDSDYSDSSDSSNPSEVFCAESQVESPSEKTLLLNLRVWASSGIAGPARAVFKCIINHGAYYACERCLVPGFDYMSRIVYPFRNDPERTDESFKKMENALHHAGVSPLVKLKKSVNMIILFILDIMHLNYQGQMKKLLKTWFSSNSKVCKEKLLRVSMRLLNIKNQIPSEFQRSTRTVEDVSKWTANEFREILLYTGPFVLEDLLDEDEYNHFLLFHTGSRILCSSELYKQYTSCAKEYLQRFAMLSEEVYGLHFASLTNHSLAHVADDVENMECPASFFTAFPFENELGECKRFIRSGNRPLGQICTKVDRDLEFNFKKATINTELQILKSKQIDYLFHVQKLKFKNYQFSIKKPDNIIWFKDGSIVEIKSMITSSLSNDPTRLFVIGEQIEILKPASSYPTCSSLLGEYSVKRRSDGNLVKFPLSDMKGKYCLFEIFEMPWEEKKLYAMSDTLSDDELESMQYYIVEVQDGGDPWGKFGLFVVPNTFVSYRAEDDPIIDETKPKRQNAVRSSGGSWYVLYPDPPFSTDDVEMIDGFVENPKSIPPSSWNEKKCVVLGLAEMHQKALELLADMSKIKVSSKPKKLTTAGKKDGLGRMLQPLSEAVQNMAKPQVAHVATTDATETNSGNSLMTAAGTSKENIVSDESNFNEASADPSNKVVQFGAQEIQKVSSHSTLKDILFDAPSVQEISSKSLSNVQPSNGNVSPSPLEQSLPSIEQPQGYFQLGSNIQQQTRIRDYIVVQVKTHITETAKESEKIVLKKVDDKVKELKLAFRNKNKEIAQVMSLDDFKSKHTELTFPIIDCKTFDSLNDRLKDDEKGIRTNLKTHIQTTTNPVADAKDNVNTIFKNLISTKVLVSHTAKNSAKAKNSTTTTDESYTQDKPTMNNTEFYKVVRDSLFGLYNLEISLHKLDEKILLKAIGEIINSRRSTGNNRSLQEIPPVVEN</sequence>
<reference evidence="1" key="1">
    <citation type="submission" date="2023-04" db="EMBL/GenBank/DDBJ databases">
        <title>A chromosome-level genome assembly of the parasitoid wasp Eretmocerus hayati.</title>
        <authorList>
            <person name="Zhong Y."/>
            <person name="Liu S."/>
            <person name="Liu Y."/>
        </authorList>
    </citation>
    <scope>NUCLEOTIDE SEQUENCE</scope>
    <source>
        <strain evidence="1">ZJU_SS_LIU_2023</strain>
    </source>
</reference>
<keyword evidence="2" id="KW-1185">Reference proteome</keyword>
<evidence type="ECO:0000313" key="2">
    <source>
        <dbReference type="Proteomes" id="UP001239111"/>
    </source>
</evidence>
<dbReference type="EMBL" id="CM056741">
    <property type="protein sequence ID" value="KAJ8682882.1"/>
    <property type="molecule type" value="Genomic_DNA"/>
</dbReference>
<organism evidence="1 2">
    <name type="scientific">Eretmocerus hayati</name>
    <dbReference type="NCBI Taxonomy" id="131215"/>
    <lineage>
        <taxon>Eukaryota</taxon>
        <taxon>Metazoa</taxon>
        <taxon>Ecdysozoa</taxon>
        <taxon>Arthropoda</taxon>
        <taxon>Hexapoda</taxon>
        <taxon>Insecta</taxon>
        <taxon>Pterygota</taxon>
        <taxon>Neoptera</taxon>
        <taxon>Endopterygota</taxon>
        <taxon>Hymenoptera</taxon>
        <taxon>Apocrita</taxon>
        <taxon>Proctotrupomorpha</taxon>
        <taxon>Chalcidoidea</taxon>
        <taxon>Aphelinidae</taxon>
        <taxon>Aphelininae</taxon>
        <taxon>Eretmocerus</taxon>
    </lineage>
</organism>
<accession>A0ACC2PHP3</accession>
<name>A0ACC2PHP3_9HYME</name>
<protein>
    <submittedName>
        <fullName evidence="1">Uncharacterized protein</fullName>
    </submittedName>
</protein>
<proteinExistence type="predicted"/>
<comment type="caution">
    <text evidence="1">The sequence shown here is derived from an EMBL/GenBank/DDBJ whole genome shotgun (WGS) entry which is preliminary data.</text>
</comment>
<gene>
    <name evidence="1" type="ORF">QAD02_018674</name>
</gene>
<dbReference type="Proteomes" id="UP001239111">
    <property type="component" value="Chromosome 1"/>
</dbReference>